<dbReference type="Gene3D" id="3.30.565.10">
    <property type="entry name" value="Histidine kinase-like ATPase, C-terminal domain"/>
    <property type="match status" value="1"/>
</dbReference>
<accession>A0A7H0HH80</accession>
<gene>
    <name evidence="11" type="ORF">H9L24_02705</name>
</gene>
<evidence type="ECO:0000313" key="11">
    <source>
        <dbReference type="EMBL" id="QNP59896.1"/>
    </source>
</evidence>
<dbReference type="AlphaFoldDB" id="A0A7H0HH80"/>
<dbReference type="Gene3D" id="1.10.287.130">
    <property type="match status" value="1"/>
</dbReference>
<dbReference type="InterPro" id="IPR003661">
    <property type="entry name" value="HisK_dim/P_dom"/>
</dbReference>
<dbReference type="CDD" id="cd00082">
    <property type="entry name" value="HisKA"/>
    <property type="match status" value="1"/>
</dbReference>
<evidence type="ECO:0000256" key="8">
    <source>
        <dbReference type="SAM" id="Coils"/>
    </source>
</evidence>
<evidence type="ECO:0000256" key="9">
    <source>
        <dbReference type="SAM" id="Phobius"/>
    </source>
</evidence>
<organism evidence="11 12">
    <name type="scientific">Paenacidovorax monticola</name>
    <dbReference type="NCBI Taxonomy" id="1926868"/>
    <lineage>
        <taxon>Bacteria</taxon>
        <taxon>Pseudomonadati</taxon>
        <taxon>Pseudomonadota</taxon>
        <taxon>Betaproteobacteria</taxon>
        <taxon>Burkholderiales</taxon>
        <taxon>Comamonadaceae</taxon>
        <taxon>Paenacidovorax</taxon>
    </lineage>
</organism>
<evidence type="ECO:0000256" key="6">
    <source>
        <dbReference type="ARBA" id="ARBA00022692"/>
    </source>
</evidence>
<evidence type="ECO:0000256" key="7">
    <source>
        <dbReference type="ARBA" id="ARBA00022989"/>
    </source>
</evidence>
<feature type="coiled-coil region" evidence="8">
    <location>
        <begin position="153"/>
        <end position="232"/>
    </location>
</feature>
<dbReference type="SUPFAM" id="SSF103190">
    <property type="entry name" value="Sensory domain-like"/>
    <property type="match status" value="1"/>
</dbReference>
<dbReference type="EMBL" id="CP060790">
    <property type="protein sequence ID" value="QNP59896.1"/>
    <property type="molecule type" value="Genomic_DNA"/>
</dbReference>
<dbReference type="GO" id="GO:0005886">
    <property type="term" value="C:plasma membrane"/>
    <property type="evidence" value="ECO:0007669"/>
    <property type="project" value="UniProtKB-SubCell"/>
</dbReference>
<keyword evidence="11" id="KW-0418">Kinase</keyword>
<dbReference type="SUPFAM" id="SSF55874">
    <property type="entry name" value="ATPase domain of HSP90 chaperone/DNA topoisomerase II/histidine kinase"/>
    <property type="match status" value="1"/>
</dbReference>
<dbReference type="InterPro" id="IPR029151">
    <property type="entry name" value="Sensor-like_sf"/>
</dbReference>
<dbReference type="InterPro" id="IPR004358">
    <property type="entry name" value="Sig_transdc_His_kin-like_C"/>
</dbReference>
<evidence type="ECO:0000256" key="2">
    <source>
        <dbReference type="ARBA" id="ARBA00004651"/>
    </source>
</evidence>
<dbReference type="Proteomes" id="UP000516057">
    <property type="component" value="Chromosome"/>
</dbReference>
<dbReference type="InterPro" id="IPR036097">
    <property type="entry name" value="HisK_dim/P_sf"/>
</dbReference>
<name>A0A7H0HH80_9BURK</name>
<dbReference type="RefSeq" id="WP_187736877.1">
    <property type="nucleotide sequence ID" value="NZ_CP060790.1"/>
</dbReference>
<dbReference type="Gene3D" id="3.30.450.20">
    <property type="entry name" value="PAS domain"/>
    <property type="match status" value="1"/>
</dbReference>
<keyword evidence="8" id="KW-0175">Coiled coil</keyword>
<keyword evidence="5" id="KW-0597">Phosphoprotein</keyword>
<dbReference type="CDD" id="cd00075">
    <property type="entry name" value="HATPase"/>
    <property type="match status" value="1"/>
</dbReference>
<evidence type="ECO:0000256" key="1">
    <source>
        <dbReference type="ARBA" id="ARBA00000085"/>
    </source>
</evidence>
<keyword evidence="11" id="KW-0808">Transferase</keyword>
<dbReference type="InterPro" id="IPR036890">
    <property type="entry name" value="HATPase_C_sf"/>
</dbReference>
<keyword evidence="4" id="KW-1003">Cell membrane</keyword>
<dbReference type="Pfam" id="PF02518">
    <property type="entry name" value="HATPase_c"/>
    <property type="match status" value="1"/>
</dbReference>
<evidence type="ECO:0000259" key="10">
    <source>
        <dbReference type="PROSITE" id="PS50109"/>
    </source>
</evidence>
<evidence type="ECO:0000256" key="4">
    <source>
        <dbReference type="ARBA" id="ARBA00022475"/>
    </source>
</evidence>
<feature type="domain" description="Histidine kinase" evidence="10">
    <location>
        <begin position="196"/>
        <end position="429"/>
    </location>
</feature>
<dbReference type="SMART" id="SM00388">
    <property type="entry name" value="HisKA"/>
    <property type="match status" value="1"/>
</dbReference>
<dbReference type="InterPro" id="IPR005467">
    <property type="entry name" value="His_kinase_dom"/>
</dbReference>
<dbReference type="EC" id="2.7.13.3" evidence="3"/>
<comment type="subcellular location">
    <subcellularLocation>
        <location evidence="2">Cell membrane</location>
        <topology evidence="2">Multi-pass membrane protein</topology>
    </subcellularLocation>
</comment>
<dbReference type="KEGG" id="amon:H9L24_02705"/>
<proteinExistence type="predicted"/>
<dbReference type="GO" id="GO:0000155">
    <property type="term" value="F:phosphorelay sensor kinase activity"/>
    <property type="evidence" value="ECO:0007669"/>
    <property type="project" value="InterPro"/>
</dbReference>
<dbReference type="PROSITE" id="PS50109">
    <property type="entry name" value="HIS_KIN"/>
    <property type="match status" value="1"/>
</dbReference>
<dbReference type="PRINTS" id="PR00344">
    <property type="entry name" value="BCTRLSENSOR"/>
</dbReference>
<keyword evidence="9" id="KW-0472">Membrane</keyword>
<dbReference type="InterPro" id="IPR003594">
    <property type="entry name" value="HATPase_dom"/>
</dbReference>
<comment type="catalytic activity">
    <reaction evidence="1">
        <text>ATP + protein L-histidine = ADP + protein N-phospho-L-histidine.</text>
        <dbReference type="EC" id="2.7.13.3"/>
    </reaction>
</comment>
<dbReference type="PANTHER" id="PTHR43065:SF47">
    <property type="match status" value="1"/>
</dbReference>
<dbReference type="SMART" id="SM00387">
    <property type="entry name" value="HATPase_c"/>
    <property type="match status" value="1"/>
</dbReference>
<dbReference type="PANTHER" id="PTHR43065">
    <property type="entry name" value="SENSOR HISTIDINE KINASE"/>
    <property type="match status" value="1"/>
</dbReference>
<evidence type="ECO:0000256" key="5">
    <source>
        <dbReference type="ARBA" id="ARBA00022553"/>
    </source>
</evidence>
<reference evidence="11 12" key="1">
    <citation type="submission" date="2020-08" db="EMBL/GenBank/DDBJ databases">
        <title>Genome sequence of Acidovorax monticola KACC 19171T.</title>
        <authorList>
            <person name="Hyun D.-W."/>
            <person name="Bae J.-W."/>
        </authorList>
    </citation>
    <scope>NUCLEOTIDE SEQUENCE [LARGE SCALE GENOMIC DNA]</scope>
    <source>
        <strain evidence="11 12">KACC 19171</strain>
    </source>
</reference>
<sequence length="437" mass="47831">MVSIAYQAQRLLDRLSGMGRNQRLEVYLLATPGYWALPPDGADRWADPQAHPERGVQATHPGLWAAIQAANAGVFNDDSGSWAFRRVELNAEPNAPSAKAANIPGLHVLVRLSTAELARTTWRWRLTLGLISAFVLAVVLRLTWQSGRAMVARRQHEESLQAANHALQESNDNLRSMQAELARADRLSSLGLMVAGVAHELNTPLGSATLALSTVQQRLDQLEDQVQHGLRKSDLADYLTHARQTLKVVLASVQRSAGIVRRFKQVAVDRTTMEQRVFDLTDVLLDSDLRLRKWDKSHPVQLKLGLEPGIVMESYPGPLEQVVVNLLDNALTHAFANRPGGCITLRTEADGADHVWIWFSDDGNGVPDSELGRLFEPFYTTNRHAGGTGLGLHIVFQLVHDVLGGTVTASRVAPPGTGMVFTLHLPRKAPPPGKAAP</sequence>
<dbReference type="SUPFAM" id="SSF47384">
    <property type="entry name" value="Homodimeric domain of signal transducing histidine kinase"/>
    <property type="match status" value="1"/>
</dbReference>
<keyword evidence="12" id="KW-1185">Reference proteome</keyword>
<keyword evidence="6 9" id="KW-0812">Transmembrane</keyword>
<feature type="transmembrane region" description="Helical" evidence="9">
    <location>
        <begin position="122"/>
        <end position="144"/>
    </location>
</feature>
<protein>
    <recommendedName>
        <fullName evidence="3">histidine kinase</fullName>
        <ecNumber evidence="3">2.7.13.3</ecNumber>
    </recommendedName>
</protein>
<evidence type="ECO:0000256" key="3">
    <source>
        <dbReference type="ARBA" id="ARBA00012438"/>
    </source>
</evidence>
<keyword evidence="7 9" id="KW-1133">Transmembrane helix</keyword>
<evidence type="ECO:0000313" key="12">
    <source>
        <dbReference type="Proteomes" id="UP000516057"/>
    </source>
</evidence>